<sequence>AINTESGLMALGERPMKVTSEDFRKSKERVFYRKN</sequence>
<dbReference type="EMBL" id="CAJNOO010006663">
    <property type="protein sequence ID" value="CAF1452207.1"/>
    <property type="molecule type" value="Genomic_DNA"/>
</dbReference>
<evidence type="ECO:0000313" key="1">
    <source>
        <dbReference type="EMBL" id="CAF1452207.1"/>
    </source>
</evidence>
<dbReference type="OrthoDB" id="10255768at2759"/>
<comment type="caution">
    <text evidence="1">The sequence shown here is derived from an EMBL/GenBank/DDBJ whole genome shotgun (WGS) entry which is preliminary data.</text>
</comment>
<name>A0A815PR50_9BILA</name>
<organism evidence="1 2">
    <name type="scientific">Rotaria sordida</name>
    <dbReference type="NCBI Taxonomy" id="392033"/>
    <lineage>
        <taxon>Eukaryota</taxon>
        <taxon>Metazoa</taxon>
        <taxon>Spiralia</taxon>
        <taxon>Gnathifera</taxon>
        <taxon>Rotifera</taxon>
        <taxon>Eurotatoria</taxon>
        <taxon>Bdelloidea</taxon>
        <taxon>Philodinida</taxon>
        <taxon>Philodinidae</taxon>
        <taxon>Rotaria</taxon>
    </lineage>
</organism>
<protein>
    <submittedName>
        <fullName evidence="1">Uncharacterized protein</fullName>
    </submittedName>
</protein>
<evidence type="ECO:0000313" key="2">
    <source>
        <dbReference type="Proteomes" id="UP000663882"/>
    </source>
</evidence>
<gene>
    <name evidence="1" type="ORF">RFH988_LOCUS36804</name>
</gene>
<accession>A0A815PR50</accession>
<feature type="non-terminal residue" evidence="1">
    <location>
        <position position="1"/>
    </location>
</feature>
<proteinExistence type="predicted"/>
<dbReference type="Proteomes" id="UP000663882">
    <property type="component" value="Unassembled WGS sequence"/>
</dbReference>
<dbReference type="AlphaFoldDB" id="A0A815PR50"/>
<reference evidence="1" key="1">
    <citation type="submission" date="2021-02" db="EMBL/GenBank/DDBJ databases">
        <authorList>
            <person name="Nowell W R."/>
        </authorList>
    </citation>
    <scope>NUCLEOTIDE SEQUENCE</scope>
</reference>